<proteinExistence type="predicted"/>
<keyword evidence="4" id="KW-1185">Reference proteome</keyword>
<evidence type="ECO:0000256" key="1">
    <source>
        <dbReference type="SAM" id="MobiDB-lite"/>
    </source>
</evidence>
<reference evidence="4" key="1">
    <citation type="journal article" date="2011" name="Proc. Natl. Acad. Sci. U.S.A.">
        <title>Obligate biotrophy features unraveled by the genomic analysis of rust fungi.</title>
        <authorList>
            <person name="Duplessis S."/>
            <person name="Cuomo C.A."/>
            <person name="Lin Y.-C."/>
            <person name="Aerts A."/>
            <person name="Tisserant E."/>
            <person name="Veneault-Fourrey C."/>
            <person name="Joly D.L."/>
            <person name="Hacquard S."/>
            <person name="Amselem J."/>
            <person name="Cantarel B.L."/>
            <person name="Chiu R."/>
            <person name="Coutinho P.M."/>
            <person name="Feau N."/>
            <person name="Field M."/>
            <person name="Frey P."/>
            <person name="Gelhaye E."/>
            <person name="Goldberg J."/>
            <person name="Grabherr M.G."/>
            <person name="Kodira C.D."/>
            <person name="Kohler A."/>
            <person name="Kuees U."/>
            <person name="Lindquist E.A."/>
            <person name="Lucas S.M."/>
            <person name="Mago R."/>
            <person name="Mauceli E."/>
            <person name="Morin E."/>
            <person name="Murat C."/>
            <person name="Pangilinan J.L."/>
            <person name="Park R."/>
            <person name="Pearson M."/>
            <person name="Quesneville H."/>
            <person name="Rouhier N."/>
            <person name="Sakthikumar S."/>
            <person name="Salamov A.A."/>
            <person name="Schmutz J."/>
            <person name="Selles B."/>
            <person name="Shapiro H."/>
            <person name="Tanguay P."/>
            <person name="Tuskan G.A."/>
            <person name="Henrissat B."/>
            <person name="Van de Peer Y."/>
            <person name="Rouze P."/>
            <person name="Ellis J.G."/>
            <person name="Dodds P.N."/>
            <person name="Schein J.E."/>
            <person name="Zhong S."/>
            <person name="Hamelin R.C."/>
            <person name="Grigoriev I.V."/>
            <person name="Szabo L.J."/>
            <person name="Martin F."/>
        </authorList>
    </citation>
    <scope>NUCLEOTIDE SEQUENCE [LARGE SCALE GENOMIC DNA]</scope>
    <source>
        <strain evidence="4">98AG31 / pathotype 3-4-7</strain>
    </source>
</reference>
<evidence type="ECO:0000313" key="4">
    <source>
        <dbReference type="Proteomes" id="UP000001072"/>
    </source>
</evidence>
<dbReference type="VEuPathDB" id="FungiDB:MELLADRAFT_70219"/>
<dbReference type="InParanoid" id="F4SE32"/>
<name>F4SE32_MELLP</name>
<evidence type="ECO:0000313" key="3">
    <source>
        <dbReference type="EMBL" id="EGF97095.1"/>
    </source>
</evidence>
<dbReference type="Proteomes" id="UP000001072">
    <property type="component" value="Unassembled WGS sequence"/>
</dbReference>
<dbReference type="RefSeq" id="XP_007419638.1">
    <property type="nucleotide sequence ID" value="XM_007419576.1"/>
</dbReference>
<dbReference type="GeneID" id="18931459"/>
<organism evidence="4">
    <name type="scientific">Melampsora larici-populina (strain 98AG31 / pathotype 3-4-7)</name>
    <name type="common">Poplar leaf rust fungus</name>
    <dbReference type="NCBI Taxonomy" id="747676"/>
    <lineage>
        <taxon>Eukaryota</taxon>
        <taxon>Fungi</taxon>
        <taxon>Dikarya</taxon>
        <taxon>Basidiomycota</taxon>
        <taxon>Pucciniomycotina</taxon>
        <taxon>Pucciniomycetes</taxon>
        <taxon>Pucciniales</taxon>
        <taxon>Melampsoraceae</taxon>
        <taxon>Melampsora</taxon>
    </lineage>
</organism>
<sequence>MRRTSSQSERHLSMPDMSLNASVTLESGSPNKATPATVRNTILICDFINQLKMSPKEFMVTFLSSTHEELIYRQRLSKIGMGARQTRSIFRNLARLTSASNKGRDIWENLILDEASRIVNDQEVTRGAFPTGAFVSSSTITPDFFSDGHEAIRTTQIQSGMKFLHALIQRKIAHAMNKKDLATCEDDEVNVGGPGSLSDEAPLGESQIEGAVDEATVLSMENLVAVKSTPSSQAAHKLAKVPTMVCAMIAVTCNRRCNAIPVANGLMTLASGVSCRVNEWLHALGLTTSRTAILQALEHFPIPPDTLGLPAFLEAMRAADRRPVNLGMFTPSPAESQHWRLAIKAQLSKCMREYIEHLPGGLHAQDLPALVVKPPEIDPIAMHKPNIHFLRMMDAPDSSAEGVSRVLDQIMGQIGLDNDAYSKSLLIAGGDVGSNQLVESLRVKRHPAVDPVEGLSWVLSVFGGAHTNWNFTKALWTHHWGQPDKAEDTGVWRSAFSLGLEYKKPVATQDFNTVMRSCHIVHKANMVFVLKSARVHSMHSQMYSPKSHALKTGDRVTGLSRPQETGRL</sequence>
<dbReference type="KEGG" id="mlr:MELLADRAFT_70219"/>
<dbReference type="EMBL" id="GL883332">
    <property type="protein sequence ID" value="EGF97095.1"/>
    <property type="molecule type" value="Genomic_DNA"/>
</dbReference>
<dbReference type="OrthoDB" id="2507305at2759"/>
<dbReference type="AlphaFoldDB" id="F4SE32"/>
<evidence type="ECO:0000259" key="2">
    <source>
        <dbReference type="Pfam" id="PF20231"/>
    </source>
</evidence>
<dbReference type="InterPro" id="IPR046496">
    <property type="entry name" value="DUF6589"/>
</dbReference>
<protein>
    <recommendedName>
        <fullName evidence="2">DUF6589 domain-containing protein</fullName>
    </recommendedName>
</protein>
<gene>
    <name evidence="3" type="ORF">MELLADRAFT_70219</name>
</gene>
<feature type="domain" description="DUF6589" evidence="2">
    <location>
        <begin position="322"/>
        <end position="530"/>
    </location>
</feature>
<dbReference type="HOGENOM" id="CLU_009176_0_1_1"/>
<feature type="region of interest" description="Disordered" evidence="1">
    <location>
        <begin position="544"/>
        <end position="568"/>
    </location>
</feature>
<accession>F4SE32</accession>
<dbReference type="Pfam" id="PF20231">
    <property type="entry name" value="DUF6589"/>
    <property type="match status" value="1"/>
</dbReference>